<accession>A0AA35USV1</accession>
<keyword evidence="3" id="KW-1185">Reference proteome</keyword>
<evidence type="ECO:0000313" key="3">
    <source>
        <dbReference type="Proteomes" id="UP001177003"/>
    </source>
</evidence>
<evidence type="ECO:0000256" key="1">
    <source>
        <dbReference type="SAM" id="MobiDB-lite"/>
    </source>
</evidence>
<protein>
    <submittedName>
        <fullName evidence="2">Uncharacterized protein</fullName>
    </submittedName>
</protein>
<reference evidence="2" key="1">
    <citation type="submission" date="2023-04" db="EMBL/GenBank/DDBJ databases">
        <authorList>
            <person name="Vijverberg K."/>
            <person name="Xiong W."/>
            <person name="Schranz E."/>
        </authorList>
    </citation>
    <scope>NUCLEOTIDE SEQUENCE</scope>
</reference>
<dbReference type="EMBL" id="OX465086">
    <property type="protein sequence ID" value="CAI9264491.1"/>
    <property type="molecule type" value="Genomic_DNA"/>
</dbReference>
<dbReference type="AlphaFoldDB" id="A0AA35USV1"/>
<organism evidence="2 3">
    <name type="scientific">Lactuca saligna</name>
    <name type="common">Willowleaf lettuce</name>
    <dbReference type="NCBI Taxonomy" id="75948"/>
    <lineage>
        <taxon>Eukaryota</taxon>
        <taxon>Viridiplantae</taxon>
        <taxon>Streptophyta</taxon>
        <taxon>Embryophyta</taxon>
        <taxon>Tracheophyta</taxon>
        <taxon>Spermatophyta</taxon>
        <taxon>Magnoliopsida</taxon>
        <taxon>eudicotyledons</taxon>
        <taxon>Gunneridae</taxon>
        <taxon>Pentapetalae</taxon>
        <taxon>asterids</taxon>
        <taxon>campanulids</taxon>
        <taxon>Asterales</taxon>
        <taxon>Asteraceae</taxon>
        <taxon>Cichorioideae</taxon>
        <taxon>Cichorieae</taxon>
        <taxon>Lactucinae</taxon>
        <taxon>Lactuca</taxon>
    </lineage>
</organism>
<gene>
    <name evidence="2" type="ORF">LSALG_LOCUS5138</name>
</gene>
<feature type="compositionally biased region" description="Basic and acidic residues" evidence="1">
    <location>
        <begin position="1"/>
        <end position="12"/>
    </location>
</feature>
<feature type="region of interest" description="Disordered" evidence="1">
    <location>
        <begin position="1"/>
        <end position="40"/>
    </location>
</feature>
<sequence length="193" mass="21436">MITIKQKNEKKNPGQLKKSGPLHAIAGGSSPSPPCSSSTAAEPPMLSLSFIFLFGPAQHQRCPIFNSRSHHCFPSVERNHQIPPPLAIPQPLIYNLGLPICSKITTIQPQAHDGTTLSTIDPFAPFISDNCDTRHISIFLIFKNHNIASSVLLLIHFYTLNQKILSINCHRHRLLQEHGNPPSLSKLIQYPFL</sequence>
<dbReference type="Proteomes" id="UP001177003">
    <property type="component" value="Chromosome 0"/>
</dbReference>
<proteinExistence type="predicted"/>
<name>A0AA35USV1_LACSI</name>
<evidence type="ECO:0000313" key="2">
    <source>
        <dbReference type="EMBL" id="CAI9264491.1"/>
    </source>
</evidence>